<comment type="cofactor">
    <cofactor evidence="7">
        <name>Zn(2+)</name>
        <dbReference type="ChEBI" id="CHEBI:29105"/>
    </cofactor>
    <text evidence="7">Binds 1 zinc ion per subunit.</text>
</comment>
<feature type="compositionally biased region" description="Polar residues" evidence="8">
    <location>
        <begin position="293"/>
        <end position="302"/>
    </location>
</feature>
<evidence type="ECO:0000313" key="9">
    <source>
        <dbReference type="EMBL" id="QDT19806.1"/>
    </source>
</evidence>
<evidence type="ECO:0000313" key="10">
    <source>
        <dbReference type="Proteomes" id="UP000320421"/>
    </source>
</evidence>
<dbReference type="RefSeq" id="WP_145181692.1">
    <property type="nucleotide sequence ID" value="NZ_CP036266.1"/>
</dbReference>
<evidence type="ECO:0000256" key="6">
    <source>
        <dbReference type="ARBA" id="ARBA00048348"/>
    </source>
</evidence>
<dbReference type="SMART" id="SM00947">
    <property type="entry name" value="Pro_CA"/>
    <property type="match status" value="1"/>
</dbReference>
<evidence type="ECO:0000256" key="7">
    <source>
        <dbReference type="PIRSR" id="PIRSR601765-1"/>
    </source>
</evidence>
<feature type="binding site" evidence="7">
    <location>
        <position position="136"/>
    </location>
    <ligand>
        <name>Zn(2+)</name>
        <dbReference type="ChEBI" id="CHEBI:29105"/>
    </ligand>
</feature>
<dbReference type="EC" id="4.2.1.1" evidence="2"/>
<reference evidence="9 10" key="1">
    <citation type="submission" date="2019-02" db="EMBL/GenBank/DDBJ databases">
        <title>Deep-cultivation of Planctomycetes and their phenomic and genomic characterization uncovers novel biology.</title>
        <authorList>
            <person name="Wiegand S."/>
            <person name="Jogler M."/>
            <person name="Boedeker C."/>
            <person name="Pinto D."/>
            <person name="Vollmers J."/>
            <person name="Rivas-Marin E."/>
            <person name="Kohn T."/>
            <person name="Peeters S.H."/>
            <person name="Heuer A."/>
            <person name="Rast P."/>
            <person name="Oberbeckmann S."/>
            <person name="Bunk B."/>
            <person name="Jeske O."/>
            <person name="Meyerdierks A."/>
            <person name="Storesund J.E."/>
            <person name="Kallscheuer N."/>
            <person name="Luecker S."/>
            <person name="Lage O.M."/>
            <person name="Pohl T."/>
            <person name="Merkel B.J."/>
            <person name="Hornburger P."/>
            <person name="Mueller R.-W."/>
            <person name="Bruemmer F."/>
            <person name="Labrenz M."/>
            <person name="Spormann A.M."/>
            <person name="Op den Camp H."/>
            <person name="Overmann J."/>
            <person name="Amann R."/>
            <person name="Jetten M.S.M."/>
            <person name="Mascher T."/>
            <person name="Medema M.H."/>
            <person name="Devos D.P."/>
            <person name="Kaster A.-K."/>
            <person name="Ovreas L."/>
            <person name="Rohde M."/>
            <person name="Galperin M.Y."/>
            <person name="Jogler C."/>
        </authorList>
    </citation>
    <scope>NUCLEOTIDE SEQUENCE [LARGE SCALE GENOMIC DNA]</scope>
    <source>
        <strain evidence="9 10">HG66A1</strain>
    </source>
</reference>
<evidence type="ECO:0000256" key="8">
    <source>
        <dbReference type="SAM" id="MobiDB-lite"/>
    </source>
</evidence>
<keyword evidence="5 9" id="KW-0456">Lyase</keyword>
<evidence type="ECO:0000256" key="2">
    <source>
        <dbReference type="ARBA" id="ARBA00012925"/>
    </source>
</evidence>
<dbReference type="Gene3D" id="3.40.1050.10">
    <property type="entry name" value="Carbonic anhydrase"/>
    <property type="match status" value="1"/>
</dbReference>
<evidence type="ECO:0000256" key="5">
    <source>
        <dbReference type="ARBA" id="ARBA00023239"/>
    </source>
</evidence>
<sequence length="312" mass="34041">MDSTSLSNTCQCVKESLNHGNMEFVETLRCEQQLLEEALGRGDTSAITSPEEYKQSYIEQLGALGEIPPQTPRAAVLACSDARVPVLDIFNQRPNEVYEIQLAGNVASAECLGSLAHAVENLPTLEGVVVLGHTGCDAVTVAVDQFLSPRPEITAADSSIRSLVNSIMPSIEIAASALGKKTRFLSGSVPRFTLDRNKLIKTVVFVNAAAMAWKIQEFVNRLQRVVPVWYGIYDLASCRILHVDLERRDGSLLFGLGNAPGVIDLDDVASSMAQYLSKMDNFDAARFSTKSLGPQEKSTWDTLSMRERTAKT</sequence>
<protein>
    <recommendedName>
        <fullName evidence="2">carbonic anhydrase</fullName>
        <ecNumber evidence="2">4.2.1.1</ecNumber>
    </recommendedName>
</protein>
<keyword evidence="10" id="KW-1185">Reference proteome</keyword>
<evidence type="ECO:0000256" key="1">
    <source>
        <dbReference type="ARBA" id="ARBA00006217"/>
    </source>
</evidence>
<dbReference type="OrthoDB" id="9769739at2"/>
<dbReference type="Proteomes" id="UP000320421">
    <property type="component" value="Chromosome"/>
</dbReference>
<keyword evidence="3 7" id="KW-0479">Metal-binding</keyword>
<feature type="binding site" evidence="7">
    <location>
        <position position="133"/>
    </location>
    <ligand>
        <name>Zn(2+)</name>
        <dbReference type="ChEBI" id="CHEBI:29105"/>
    </ligand>
</feature>
<feature type="binding site" evidence="7">
    <location>
        <position position="79"/>
    </location>
    <ligand>
        <name>Zn(2+)</name>
        <dbReference type="ChEBI" id="CHEBI:29105"/>
    </ligand>
</feature>
<accession>A0A517PKA5</accession>
<feature type="region of interest" description="Disordered" evidence="8">
    <location>
        <begin position="293"/>
        <end position="312"/>
    </location>
</feature>
<keyword evidence="4 7" id="KW-0862">Zinc</keyword>
<dbReference type="InterPro" id="IPR036874">
    <property type="entry name" value="Carbonic_anhydrase_sf"/>
</dbReference>
<dbReference type="InterPro" id="IPR001765">
    <property type="entry name" value="Carbonic_anhydrase"/>
</dbReference>
<dbReference type="PANTHER" id="PTHR11002:SF76">
    <property type="entry name" value="CARBONIC ANHYDRASE"/>
    <property type="match status" value="1"/>
</dbReference>
<dbReference type="Pfam" id="PF00484">
    <property type="entry name" value="Pro_CA"/>
    <property type="match status" value="1"/>
</dbReference>
<organism evidence="9 10">
    <name type="scientific">Gimesia chilikensis</name>
    <dbReference type="NCBI Taxonomy" id="2605989"/>
    <lineage>
        <taxon>Bacteria</taxon>
        <taxon>Pseudomonadati</taxon>
        <taxon>Planctomycetota</taxon>
        <taxon>Planctomycetia</taxon>
        <taxon>Planctomycetales</taxon>
        <taxon>Planctomycetaceae</taxon>
        <taxon>Gimesia</taxon>
    </lineage>
</organism>
<dbReference type="AlphaFoldDB" id="A0A517PKA5"/>
<proteinExistence type="inferred from homology"/>
<gene>
    <name evidence="9" type="primary">mtcA2_1</name>
    <name evidence="9" type="ORF">HG66A1_15740</name>
</gene>
<evidence type="ECO:0000256" key="3">
    <source>
        <dbReference type="ARBA" id="ARBA00022723"/>
    </source>
</evidence>
<dbReference type="SUPFAM" id="SSF53056">
    <property type="entry name" value="beta-carbonic anhydrase, cab"/>
    <property type="match status" value="1"/>
</dbReference>
<dbReference type="GO" id="GO:0004089">
    <property type="term" value="F:carbonate dehydratase activity"/>
    <property type="evidence" value="ECO:0007669"/>
    <property type="project" value="UniProtKB-EC"/>
</dbReference>
<comment type="catalytic activity">
    <reaction evidence="6">
        <text>hydrogencarbonate + H(+) = CO2 + H2O</text>
        <dbReference type="Rhea" id="RHEA:10748"/>
        <dbReference type="ChEBI" id="CHEBI:15377"/>
        <dbReference type="ChEBI" id="CHEBI:15378"/>
        <dbReference type="ChEBI" id="CHEBI:16526"/>
        <dbReference type="ChEBI" id="CHEBI:17544"/>
        <dbReference type="EC" id="4.2.1.1"/>
    </reaction>
</comment>
<feature type="binding site" evidence="7">
    <location>
        <position position="81"/>
    </location>
    <ligand>
        <name>Zn(2+)</name>
        <dbReference type="ChEBI" id="CHEBI:29105"/>
    </ligand>
</feature>
<dbReference type="GO" id="GO:0008270">
    <property type="term" value="F:zinc ion binding"/>
    <property type="evidence" value="ECO:0007669"/>
    <property type="project" value="InterPro"/>
</dbReference>
<name>A0A517PKA5_9PLAN</name>
<dbReference type="PANTHER" id="PTHR11002">
    <property type="entry name" value="CARBONIC ANHYDRASE"/>
    <property type="match status" value="1"/>
</dbReference>
<dbReference type="EMBL" id="CP036266">
    <property type="protein sequence ID" value="QDT19806.1"/>
    <property type="molecule type" value="Genomic_DNA"/>
</dbReference>
<comment type="similarity">
    <text evidence="1">Belongs to the beta-class carbonic anhydrase family.</text>
</comment>
<evidence type="ECO:0000256" key="4">
    <source>
        <dbReference type="ARBA" id="ARBA00022833"/>
    </source>
</evidence>